<proteinExistence type="inferred from homology"/>
<sequence length="412" mass="43079">MKTITLLTTAVSLLQLTSAQPHRRRQHGHQHEKKDTVVVVTDYVYSNEVVYVDENGNPISTGTTDAAPSTSSSTSFATASASSSSIVPEVYASPSSSVVTTSSTSIYVEPTPTSVVVEPTPEPTYAPSSSSATSAAATPAASAPVAAGGDGFVYTPYKSDGNCKTQDDVTKDFEGLQGDYSLVRFYGTDCNQVSTILTAAKAKGLKIFAGVYNIANLNSELQIIIDAANQAGGWGSFHTISIGNELVNSGQASASQVVAAVSSARSTLKAAGYTGFVVTVDTLVATRQHPELCNESDYCAVNCHPFFDSQTASAQAGSFITTQVGTLRDVLSNPDQEIVITETGWPWKGDSHGAASVSLDDQTKALSSIKSDVSVTTILLSAYNEGWKVSSPSQFNAEQFWGLGGTNAPCES</sequence>
<keyword evidence="7" id="KW-1185">Reference proteome</keyword>
<comment type="subcellular location">
    <subcellularLocation>
        <location evidence="1">Cell envelope</location>
    </subcellularLocation>
</comment>
<evidence type="ECO:0000256" key="1">
    <source>
        <dbReference type="ARBA" id="ARBA00004196"/>
    </source>
</evidence>
<dbReference type="SUPFAM" id="SSF51445">
    <property type="entry name" value="(Trans)glycosidases"/>
    <property type="match status" value="1"/>
</dbReference>
<feature type="signal peptide" evidence="5">
    <location>
        <begin position="1"/>
        <end position="19"/>
    </location>
</feature>
<evidence type="ECO:0000313" key="7">
    <source>
        <dbReference type="Proteomes" id="UP001629113"/>
    </source>
</evidence>
<dbReference type="InterPro" id="IPR017853">
    <property type="entry name" value="GH"/>
</dbReference>
<feature type="region of interest" description="Disordered" evidence="4">
    <location>
        <begin position="113"/>
        <end position="132"/>
    </location>
</feature>
<name>A0ABR4PSI3_9HELO</name>
<organism evidence="6 7">
    <name type="scientific">Phlyctema vagabunda</name>
    <dbReference type="NCBI Taxonomy" id="108571"/>
    <lineage>
        <taxon>Eukaryota</taxon>
        <taxon>Fungi</taxon>
        <taxon>Dikarya</taxon>
        <taxon>Ascomycota</taxon>
        <taxon>Pezizomycotina</taxon>
        <taxon>Leotiomycetes</taxon>
        <taxon>Helotiales</taxon>
        <taxon>Dermateaceae</taxon>
        <taxon>Phlyctema</taxon>
    </lineage>
</organism>
<evidence type="ECO:0000256" key="2">
    <source>
        <dbReference type="ARBA" id="ARBA00008773"/>
    </source>
</evidence>
<comment type="caution">
    <text evidence="6">The sequence shown here is derived from an EMBL/GenBank/DDBJ whole genome shotgun (WGS) entry which is preliminary data.</text>
</comment>
<dbReference type="PANTHER" id="PTHR16631:SF14">
    <property type="entry name" value="FAMILY 17 GLUCOSIDASE SCW10-RELATED"/>
    <property type="match status" value="1"/>
</dbReference>
<evidence type="ECO:0000256" key="3">
    <source>
        <dbReference type="ARBA" id="ARBA00022801"/>
    </source>
</evidence>
<dbReference type="Gene3D" id="3.20.20.80">
    <property type="entry name" value="Glycosidases"/>
    <property type="match status" value="2"/>
</dbReference>
<dbReference type="EMBL" id="JBFCZG010000002">
    <property type="protein sequence ID" value="KAL3426158.1"/>
    <property type="molecule type" value="Genomic_DNA"/>
</dbReference>
<gene>
    <name evidence="6" type="ORF">PVAG01_02949</name>
</gene>
<evidence type="ECO:0000256" key="5">
    <source>
        <dbReference type="SAM" id="SignalP"/>
    </source>
</evidence>
<evidence type="ECO:0000256" key="4">
    <source>
        <dbReference type="SAM" id="MobiDB-lite"/>
    </source>
</evidence>
<protein>
    <submittedName>
        <fullName evidence="6">Cell wall glucanase</fullName>
    </submittedName>
</protein>
<dbReference type="PANTHER" id="PTHR16631">
    <property type="entry name" value="GLUCAN 1,3-BETA-GLUCOSIDASE"/>
    <property type="match status" value="1"/>
</dbReference>
<accession>A0ABR4PSI3</accession>
<keyword evidence="3" id="KW-0378">Hydrolase</keyword>
<dbReference type="Proteomes" id="UP001629113">
    <property type="component" value="Unassembled WGS sequence"/>
</dbReference>
<dbReference type="InterPro" id="IPR050732">
    <property type="entry name" value="Beta-glucan_modifiers"/>
</dbReference>
<feature type="compositionally biased region" description="Low complexity" evidence="4">
    <location>
        <begin position="60"/>
        <end position="75"/>
    </location>
</feature>
<comment type="similarity">
    <text evidence="2">Belongs to the glycosyl hydrolase 17 family.</text>
</comment>
<feature type="chain" id="PRO_5047247981" evidence="5">
    <location>
        <begin position="20"/>
        <end position="412"/>
    </location>
</feature>
<feature type="region of interest" description="Disordered" evidence="4">
    <location>
        <begin position="54"/>
        <end position="75"/>
    </location>
</feature>
<evidence type="ECO:0000313" key="6">
    <source>
        <dbReference type="EMBL" id="KAL3426158.1"/>
    </source>
</evidence>
<reference evidence="6 7" key="1">
    <citation type="submission" date="2024-06" db="EMBL/GenBank/DDBJ databases">
        <title>Complete genome of Phlyctema vagabunda strain 19-DSS-EL-015.</title>
        <authorList>
            <person name="Fiorenzani C."/>
        </authorList>
    </citation>
    <scope>NUCLEOTIDE SEQUENCE [LARGE SCALE GENOMIC DNA]</scope>
    <source>
        <strain evidence="6 7">19-DSS-EL-015</strain>
    </source>
</reference>
<keyword evidence="5" id="KW-0732">Signal</keyword>